<dbReference type="Pfam" id="PF00082">
    <property type="entry name" value="Peptidase_S8"/>
    <property type="match status" value="1"/>
</dbReference>
<gene>
    <name evidence="9" type="ORF">ACFQEV_06510</name>
</gene>
<proteinExistence type="inferred from homology"/>
<evidence type="ECO:0000256" key="5">
    <source>
        <dbReference type="PIRSR" id="PIRSR615500-1"/>
    </source>
</evidence>
<dbReference type="PROSITE" id="PS00137">
    <property type="entry name" value="SUBTILASE_HIS"/>
    <property type="match status" value="1"/>
</dbReference>
<keyword evidence="2 6" id="KW-0645">Protease</keyword>
<evidence type="ECO:0000256" key="1">
    <source>
        <dbReference type="ARBA" id="ARBA00011073"/>
    </source>
</evidence>
<keyword evidence="4 6" id="KW-0720">Serine protease</keyword>
<dbReference type="SUPFAM" id="SSF52743">
    <property type="entry name" value="Subtilisin-like"/>
    <property type="match status" value="1"/>
</dbReference>
<comment type="similarity">
    <text evidence="1 6 7">Belongs to the peptidase S8 family.</text>
</comment>
<evidence type="ECO:0000259" key="8">
    <source>
        <dbReference type="Pfam" id="PF00082"/>
    </source>
</evidence>
<evidence type="ECO:0000256" key="7">
    <source>
        <dbReference type="RuleBase" id="RU003355"/>
    </source>
</evidence>
<dbReference type="InterPro" id="IPR036852">
    <property type="entry name" value="Peptidase_S8/S53_dom_sf"/>
</dbReference>
<dbReference type="PROSITE" id="PS00138">
    <property type="entry name" value="SUBTILASE_SER"/>
    <property type="match status" value="1"/>
</dbReference>
<dbReference type="InterPro" id="IPR015500">
    <property type="entry name" value="Peptidase_S8_subtilisin-rel"/>
</dbReference>
<evidence type="ECO:0000256" key="6">
    <source>
        <dbReference type="PROSITE-ProRule" id="PRU01240"/>
    </source>
</evidence>
<dbReference type="EMBL" id="JBHSXH010000009">
    <property type="protein sequence ID" value="MFC6824649.1"/>
    <property type="molecule type" value="Genomic_DNA"/>
</dbReference>
<protein>
    <submittedName>
        <fullName evidence="9">S8 family serine peptidase</fullName>
    </submittedName>
</protein>
<organism evidence="9 10">
    <name type="scientific">Halopelagius fulvigenes</name>
    <dbReference type="NCBI Taxonomy" id="1198324"/>
    <lineage>
        <taxon>Archaea</taxon>
        <taxon>Methanobacteriati</taxon>
        <taxon>Methanobacteriota</taxon>
        <taxon>Stenosarchaea group</taxon>
        <taxon>Halobacteria</taxon>
        <taxon>Halobacteriales</taxon>
        <taxon>Haloferacaceae</taxon>
    </lineage>
</organism>
<dbReference type="InterPro" id="IPR023828">
    <property type="entry name" value="Peptidase_S8_Ser-AS"/>
</dbReference>
<reference evidence="9 10" key="1">
    <citation type="journal article" date="2019" name="Int. J. Syst. Evol. Microbiol.">
        <title>The Global Catalogue of Microorganisms (GCM) 10K type strain sequencing project: providing services to taxonomists for standard genome sequencing and annotation.</title>
        <authorList>
            <consortium name="The Broad Institute Genomics Platform"/>
            <consortium name="The Broad Institute Genome Sequencing Center for Infectious Disease"/>
            <person name="Wu L."/>
            <person name="Ma J."/>
        </authorList>
    </citation>
    <scope>NUCLEOTIDE SEQUENCE [LARGE SCALE GENOMIC DNA]</scope>
    <source>
        <strain evidence="9 10">YIM 94188</strain>
    </source>
</reference>
<dbReference type="PROSITE" id="PS51318">
    <property type="entry name" value="TAT"/>
    <property type="match status" value="1"/>
</dbReference>
<dbReference type="InterPro" id="IPR023827">
    <property type="entry name" value="Peptidase_S8_Asp-AS"/>
</dbReference>
<keyword evidence="3 6" id="KW-0378">Hydrolase</keyword>
<dbReference type="GO" id="GO:0006508">
    <property type="term" value="P:proteolysis"/>
    <property type="evidence" value="ECO:0007669"/>
    <property type="project" value="UniProtKB-KW"/>
</dbReference>
<dbReference type="AlphaFoldDB" id="A0ABD5TVX2"/>
<feature type="active site" description="Charge relay system" evidence="5 6">
    <location>
        <position position="434"/>
    </location>
</feature>
<feature type="active site" description="Charge relay system" evidence="5 6">
    <location>
        <position position="219"/>
    </location>
</feature>
<dbReference type="PANTHER" id="PTHR43806">
    <property type="entry name" value="PEPTIDASE S8"/>
    <property type="match status" value="1"/>
</dbReference>
<name>A0ABD5TVX2_9EURY</name>
<evidence type="ECO:0000256" key="2">
    <source>
        <dbReference type="ARBA" id="ARBA00022670"/>
    </source>
</evidence>
<dbReference type="PROSITE" id="PS51892">
    <property type="entry name" value="SUBTILASE"/>
    <property type="match status" value="1"/>
</dbReference>
<dbReference type="InterPro" id="IPR050131">
    <property type="entry name" value="Peptidase_S8_subtilisin-like"/>
</dbReference>
<dbReference type="InterPro" id="IPR000209">
    <property type="entry name" value="Peptidase_S8/S53_dom"/>
</dbReference>
<sequence>MSNHSRRGVLKGIAGSAVVLSSMGVASAADGRAEYVVTAPGGGARKRLEREGIEMRGETADGDVLLVAAASRSAVADVGGVRAVEPNERYRPVGPALRETAASVDDELADLQWDKTEETTGAFAAHDAATGEGSTVAIIDTGIDTTHPDLRTRAGRGGLFRADGETSPSGDSFVPGDTTIDAKLPQGFTDGSAEELEPYVYRGAPTTREQAAADDVQSHGSHCAGIATGKNDGTTGIAGMAPDADVVPLRVFYWAEMTGYVHERDDGTEEELTVTTLFTTDFDILSAIGYAADIGADAANMSLGGGVVKGSAHKSGEHVAYQTVVQRAVQRGTVVTASAGNAESNLQQGGYYTLPNSVPGAVSVSATGPTNELAFYSNYGTSDVDVGAPGGGYETLEKSLSDDTEYPYPTNLVLSSVPAELNGGAEYDWYAGTSMAAPQVAGLVALVREVNPDLNAKQVQQIIERTARFSNGSSSPEIGAGIVYAPDAVEEASRRTGGK</sequence>
<dbReference type="RefSeq" id="WP_379693837.1">
    <property type="nucleotide sequence ID" value="NZ_JBHSXH010000009.1"/>
</dbReference>
<evidence type="ECO:0000256" key="4">
    <source>
        <dbReference type="ARBA" id="ARBA00022825"/>
    </source>
</evidence>
<evidence type="ECO:0000313" key="9">
    <source>
        <dbReference type="EMBL" id="MFC6824649.1"/>
    </source>
</evidence>
<dbReference type="PANTHER" id="PTHR43806:SF11">
    <property type="entry name" value="CEREVISIN-RELATED"/>
    <property type="match status" value="1"/>
</dbReference>
<dbReference type="Gene3D" id="3.40.50.200">
    <property type="entry name" value="Peptidase S8/S53 domain"/>
    <property type="match status" value="1"/>
</dbReference>
<accession>A0ABD5TVX2</accession>
<comment type="caution">
    <text evidence="9">The sequence shown here is derived from an EMBL/GenBank/DDBJ whole genome shotgun (WGS) entry which is preliminary data.</text>
</comment>
<dbReference type="PROSITE" id="PS00136">
    <property type="entry name" value="SUBTILASE_ASP"/>
    <property type="match status" value="1"/>
</dbReference>
<dbReference type="PRINTS" id="PR00723">
    <property type="entry name" value="SUBTILISIN"/>
</dbReference>
<evidence type="ECO:0000256" key="3">
    <source>
        <dbReference type="ARBA" id="ARBA00022801"/>
    </source>
</evidence>
<dbReference type="InterPro" id="IPR006311">
    <property type="entry name" value="TAT_signal"/>
</dbReference>
<feature type="active site" description="Charge relay system" evidence="5 6">
    <location>
        <position position="140"/>
    </location>
</feature>
<feature type="domain" description="Peptidase S8/S53" evidence="8">
    <location>
        <begin position="131"/>
        <end position="475"/>
    </location>
</feature>
<dbReference type="InterPro" id="IPR022398">
    <property type="entry name" value="Peptidase_S8_His-AS"/>
</dbReference>
<dbReference type="Proteomes" id="UP001596408">
    <property type="component" value="Unassembled WGS sequence"/>
</dbReference>
<evidence type="ECO:0000313" key="10">
    <source>
        <dbReference type="Proteomes" id="UP001596408"/>
    </source>
</evidence>
<keyword evidence="10" id="KW-1185">Reference proteome</keyword>
<dbReference type="GO" id="GO:0004252">
    <property type="term" value="F:serine-type endopeptidase activity"/>
    <property type="evidence" value="ECO:0007669"/>
    <property type="project" value="UniProtKB-UniRule"/>
</dbReference>